<evidence type="ECO:0000259" key="1">
    <source>
        <dbReference type="PROSITE" id="PS50112"/>
    </source>
</evidence>
<reference evidence="2 3" key="1">
    <citation type="submission" date="2019-08" db="EMBL/GenBank/DDBJ databases">
        <title>Complete genome sequence of Candidatus Uab amorphum.</title>
        <authorList>
            <person name="Shiratori T."/>
            <person name="Suzuki S."/>
            <person name="Kakizawa Y."/>
            <person name="Ishida K."/>
        </authorList>
    </citation>
    <scope>NUCLEOTIDE SEQUENCE [LARGE SCALE GENOMIC DNA]</scope>
    <source>
        <strain evidence="2 3">SRT547</strain>
    </source>
</reference>
<dbReference type="AlphaFoldDB" id="A0A5S9IJ19"/>
<dbReference type="CDD" id="cd00130">
    <property type="entry name" value="PAS"/>
    <property type="match status" value="1"/>
</dbReference>
<dbReference type="Proteomes" id="UP000326354">
    <property type="component" value="Chromosome"/>
</dbReference>
<feature type="domain" description="PAS" evidence="1">
    <location>
        <begin position="30"/>
        <end position="76"/>
    </location>
</feature>
<dbReference type="InterPro" id="IPR035965">
    <property type="entry name" value="PAS-like_dom_sf"/>
</dbReference>
<gene>
    <name evidence="2" type="ORF">UABAM_00709</name>
</gene>
<dbReference type="Gene3D" id="3.30.450.20">
    <property type="entry name" value="PAS domain"/>
    <property type="match status" value="1"/>
</dbReference>
<dbReference type="OrthoDB" id="434992at2"/>
<dbReference type="SUPFAM" id="SSF55785">
    <property type="entry name" value="PYP-like sensor domain (PAS domain)"/>
    <property type="match status" value="1"/>
</dbReference>
<dbReference type="Pfam" id="PF13426">
    <property type="entry name" value="PAS_9"/>
    <property type="match status" value="1"/>
</dbReference>
<dbReference type="InterPro" id="IPR000014">
    <property type="entry name" value="PAS"/>
</dbReference>
<evidence type="ECO:0000313" key="2">
    <source>
        <dbReference type="EMBL" id="BBM82366.1"/>
    </source>
</evidence>
<sequence>MKKVPAALLNKIFTLSPIAMCLLTIEKKQIAFANQAFFELVGYSQEDVENTSLQDLIYKKDFRKIVKRIDCLPDDNYVYEELRILSKGKSCKDIEIAIRKIAHSKKHYFLCTFHDISCFKESDRNLQSKIQEEQEKTLKTVKGIIRNRLLLEKIHVAPVLLREICKCKDVDTLAQKTVKLMCHGSGLQYASVNILLAEGEFLQVKHSNTSQPLQKFHLQKQHKFAQVFRGETKISSEETGEITVAIPSPVDSLGVLQIFLSEKERSLIETNSNLLQSHLDLVECLAQFIGLILHNLQRSSQISLQSHHGIVLLQKELATKISAEEDFCIMQIHWSSFDEDLLNYLQDMEELHGELSKNILSFKPTGSILFNVGQKDFFLIVPSKLIRSESAEAENIYRKLTQESYVVNENTIQPKIAVAARTIDEEVEPRDILISLLHCIDESKKKSSVFIWDGKVKPVRQRVKRKLQ</sequence>
<dbReference type="EMBL" id="AP019860">
    <property type="protein sequence ID" value="BBM82366.1"/>
    <property type="molecule type" value="Genomic_DNA"/>
</dbReference>
<dbReference type="KEGG" id="uam:UABAM_00709"/>
<dbReference type="PROSITE" id="PS50112">
    <property type="entry name" value="PAS"/>
    <property type="match status" value="1"/>
</dbReference>
<protein>
    <recommendedName>
        <fullName evidence="1">PAS domain-containing protein</fullName>
    </recommendedName>
</protein>
<dbReference type="RefSeq" id="WP_151966615.1">
    <property type="nucleotide sequence ID" value="NZ_AP019860.1"/>
</dbReference>
<keyword evidence="3" id="KW-1185">Reference proteome</keyword>
<evidence type="ECO:0000313" key="3">
    <source>
        <dbReference type="Proteomes" id="UP000326354"/>
    </source>
</evidence>
<dbReference type="SMART" id="SM00091">
    <property type="entry name" value="PAS"/>
    <property type="match status" value="1"/>
</dbReference>
<dbReference type="NCBIfam" id="TIGR00229">
    <property type="entry name" value="sensory_box"/>
    <property type="match status" value="1"/>
</dbReference>
<name>A0A5S9IJ19_UABAM</name>
<accession>A0A5S9IJ19</accession>
<organism evidence="2 3">
    <name type="scientific">Uabimicrobium amorphum</name>
    <dbReference type="NCBI Taxonomy" id="2596890"/>
    <lineage>
        <taxon>Bacteria</taxon>
        <taxon>Pseudomonadati</taxon>
        <taxon>Planctomycetota</taxon>
        <taxon>Candidatus Uabimicrobiia</taxon>
        <taxon>Candidatus Uabimicrobiales</taxon>
        <taxon>Candidatus Uabimicrobiaceae</taxon>
        <taxon>Candidatus Uabimicrobium</taxon>
    </lineage>
</organism>
<proteinExistence type="predicted"/>